<name>A0A1H3F0C9_ALLWA</name>
<feature type="domain" description="Cas6b N-terminal" evidence="2">
    <location>
        <begin position="9"/>
        <end position="110"/>
    </location>
</feature>
<dbReference type="STRING" id="61595.SAMN05421644_11553"/>
<evidence type="ECO:0000313" key="3">
    <source>
        <dbReference type="EMBL" id="SDX84267.1"/>
    </source>
</evidence>
<dbReference type="Pfam" id="PF17262">
    <property type="entry name" value="Cas6b_C"/>
    <property type="match status" value="1"/>
</dbReference>
<dbReference type="OrthoDB" id="656505at2"/>
<dbReference type="EMBL" id="FNOW01000015">
    <property type="protein sequence ID" value="SDX84267.1"/>
    <property type="molecule type" value="Genomic_DNA"/>
</dbReference>
<dbReference type="InterPro" id="IPR020209">
    <property type="entry name" value="Cas6b_C"/>
</dbReference>
<dbReference type="RefSeq" id="WP_091333255.1">
    <property type="nucleotide sequence ID" value="NZ_FNOW01000015.1"/>
</dbReference>
<evidence type="ECO:0000313" key="4">
    <source>
        <dbReference type="Proteomes" id="UP000198672"/>
    </source>
</evidence>
<gene>
    <name evidence="3" type="ORF">SAMN05421644_11553</name>
</gene>
<dbReference type="InterPro" id="IPR041528">
    <property type="entry name" value="Cas6b_N"/>
</dbReference>
<evidence type="ECO:0000259" key="2">
    <source>
        <dbReference type="Pfam" id="PF17955"/>
    </source>
</evidence>
<proteinExistence type="predicted"/>
<protein>
    <submittedName>
        <fullName evidence="3">Uncharacterized protein</fullName>
    </submittedName>
</protein>
<dbReference type="Proteomes" id="UP000198672">
    <property type="component" value="Unassembled WGS sequence"/>
</dbReference>
<organism evidence="3 4">
    <name type="scientific">Allochromatium warmingii</name>
    <name type="common">Chromatium warmingii</name>
    <dbReference type="NCBI Taxonomy" id="61595"/>
    <lineage>
        <taxon>Bacteria</taxon>
        <taxon>Pseudomonadati</taxon>
        <taxon>Pseudomonadota</taxon>
        <taxon>Gammaproteobacteria</taxon>
        <taxon>Chromatiales</taxon>
        <taxon>Chromatiaceae</taxon>
        <taxon>Allochromatium</taxon>
    </lineage>
</organism>
<feature type="domain" description="Cas6b C-terminal" evidence="1">
    <location>
        <begin position="116"/>
        <end position="226"/>
    </location>
</feature>
<sequence length="227" mass="26244">MHSLAKIPCAQVELTWDRDVSGVSVQRVRQLRGALATAFRGDPLFHQHDLETGQALYRYPRIQYRWWEGRGVVIGWAEAAQRLLDQPWLDLELRLGDETVQIMDAALTLQQGEFAMSERLERYHLRSPALIFNQENYQRYQQMSELEQARERDRLLVAQLLIALRGLTVRVPERLYATFTHIKPLASRYKGQDLLGFRGEFACNLNLPDGLAFGHAVSHGYGWVIRL</sequence>
<accession>A0A1H3F0C9</accession>
<keyword evidence="4" id="KW-1185">Reference proteome</keyword>
<reference evidence="4" key="1">
    <citation type="submission" date="2016-10" db="EMBL/GenBank/DDBJ databases">
        <authorList>
            <person name="Varghese N."/>
            <person name="Submissions S."/>
        </authorList>
    </citation>
    <scope>NUCLEOTIDE SEQUENCE [LARGE SCALE GENOMIC DNA]</scope>
    <source>
        <strain evidence="4">DSM 173</strain>
    </source>
</reference>
<dbReference type="AlphaFoldDB" id="A0A1H3F0C9"/>
<dbReference type="Pfam" id="PF17955">
    <property type="entry name" value="Cas6b_N"/>
    <property type="match status" value="1"/>
</dbReference>
<evidence type="ECO:0000259" key="1">
    <source>
        <dbReference type="Pfam" id="PF17262"/>
    </source>
</evidence>